<dbReference type="Pfam" id="PF12854">
    <property type="entry name" value="PPR_1"/>
    <property type="match status" value="2"/>
</dbReference>
<gene>
    <name evidence="4" type="ORF">Ahy_B02g060819</name>
</gene>
<feature type="repeat" description="PPR" evidence="3">
    <location>
        <begin position="158"/>
        <end position="192"/>
    </location>
</feature>
<evidence type="ECO:0000256" key="1">
    <source>
        <dbReference type="ARBA" id="ARBA00007626"/>
    </source>
</evidence>
<dbReference type="AlphaFoldDB" id="A0A445AJH0"/>
<reference evidence="4 5" key="1">
    <citation type="submission" date="2019-01" db="EMBL/GenBank/DDBJ databases">
        <title>Sequencing of cultivated peanut Arachis hypogaea provides insights into genome evolution and oil improvement.</title>
        <authorList>
            <person name="Chen X."/>
        </authorList>
    </citation>
    <scope>NUCLEOTIDE SEQUENCE [LARGE SCALE GENOMIC DNA]</scope>
    <source>
        <strain evidence="5">cv. Fuhuasheng</strain>
        <tissue evidence="4">Leaves</tissue>
    </source>
</reference>
<dbReference type="Proteomes" id="UP000289738">
    <property type="component" value="Chromosome B02"/>
</dbReference>
<dbReference type="InterPro" id="IPR002885">
    <property type="entry name" value="PPR_rpt"/>
</dbReference>
<dbReference type="Pfam" id="PF01535">
    <property type="entry name" value="PPR"/>
    <property type="match status" value="4"/>
</dbReference>
<sequence length="266" mass="30114">MINGYCKSKMVDQAITLFKEMRCKSVVPDIVIYNCLVDGFCKLGRIPWVHDLLDEMQKELLHALCKIQHLDEAITLFWKIIDKGFRPNAYMCSILLNGLFKCGRVRTAREFFEHLLINNCCLNVLTYNIMISGLCKEGLMDEAMTLFSKMKGNDCLPNAVNYETIVGALLGSNKNEQAVKLLHEMISEGLKVSKSMTPSEMGQILEWESRSSNERHSVNPSDTAPETIVVSEYLSTNELAITVLTWHHVATLEGAKTLLFWFGARI</sequence>
<feature type="repeat" description="PPR" evidence="3">
    <location>
        <begin position="29"/>
        <end position="63"/>
    </location>
</feature>
<accession>A0A445AJH0</accession>
<dbReference type="PROSITE" id="PS51375">
    <property type="entry name" value="PPR"/>
    <property type="match status" value="5"/>
</dbReference>
<comment type="similarity">
    <text evidence="1">Belongs to the PPR family. P subfamily.</text>
</comment>
<dbReference type="InterPro" id="IPR050872">
    <property type="entry name" value="PPR_P_subfamily"/>
</dbReference>
<feature type="repeat" description="PPR" evidence="3">
    <location>
        <begin position="123"/>
        <end position="157"/>
    </location>
</feature>
<organism evidence="4 5">
    <name type="scientific">Arachis hypogaea</name>
    <name type="common">Peanut</name>
    <dbReference type="NCBI Taxonomy" id="3818"/>
    <lineage>
        <taxon>Eukaryota</taxon>
        <taxon>Viridiplantae</taxon>
        <taxon>Streptophyta</taxon>
        <taxon>Embryophyta</taxon>
        <taxon>Tracheophyta</taxon>
        <taxon>Spermatophyta</taxon>
        <taxon>Magnoliopsida</taxon>
        <taxon>eudicotyledons</taxon>
        <taxon>Gunneridae</taxon>
        <taxon>Pentapetalae</taxon>
        <taxon>rosids</taxon>
        <taxon>fabids</taxon>
        <taxon>Fabales</taxon>
        <taxon>Fabaceae</taxon>
        <taxon>Papilionoideae</taxon>
        <taxon>50 kb inversion clade</taxon>
        <taxon>dalbergioids sensu lato</taxon>
        <taxon>Dalbergieae</taxon>
        <taxon>Pterocarpus clade</taxon>
        <taxon>Arachis</taxon>
    </lineage>
</organism>
<name>A0A445AJH0_ARAHY</name>
<comment type="caution">
    <text evidence="4">The sequence shown here is derived from an EMBL/GenBank/DDBJ whole genome shotgun (WGS) entry which is preliminary data.</text>
</comment>
<evidence type="ECO:0000256" key="2">
    <source>
        <dbReference type="ARBA" id="ARBA00022737"/>
    </source>
</evidence>
<dbReference type="PANTHER" id="PTHR46128:SF73">
    <property type="entry name" value="CRIB DOMAIN-CONTAINING PROTEIN"/>
    <property type="match status" value="1"/>
</dbReference>
<dbReference type="Gene3D" id="1.25.40.10">
    <property type="entry name" value="Tetratricopeptide repeat domain"/>
    <property type="match status" value="3"/>
</dbReference>
<feature type="repeat" description="PPR" evidence="3">
    <location>
        <begin position="1"/>
        <end position="28"/>
    </location>
</feature>
<dbReference type="InterPro" id="IPR011990">
    <property type="entry name" value="TPR-like_helical_dom_sf"/>
</dbReference>
<proteinExistence type="inferred from homology"/>
<dbReference type="PANTHER" id="PTHR46128">
    <property type="entry name" value="MITOCHONDRIAL GROUP I INTRON SPLICING FACTOR CCM1"/>
    <property type="match status" value="1"/>
</dbReference>
<keyword evidence="2" id="KW-0677">Repeat</keyword>
<keyword evidence="5" id="KW-1185">Reference proteome</keyword>
<dbReference type="EMBL" id="SDMP01000012">
    <property type="protein sequence ID" value="RYR26562.1"/>
    <property type="molecule type" value="Genomic_DNA"/>
</dbReference>
<dbReference type="NCBIfam" id="TIGR00756">
    <property type="entry name" value="PPR"/>
    <property type="match status" value="4"/>
</dbReference>
<evidence type="ECO:0008006" key="6">
    <source>
        <dbReference type="Google" id="ProtNLM"/>
    </source>
</evidence>
<evidence type="ECO:0000256" key="3">
    <source>
        <dbReference type="PROSITE-ProRule" id="PRU00708"/>
    </source>
</evidence>
<feature type="repeat" description="PPR" evidence="3">
    <location>
        <begin position="88"/>
        <end position="122"/>
    </location>
</feature>
<protein>
    <recommendedName>
        <fullName evidence="6">Pentatricopeptide repeat-containing protein</fullName>
    </recommendedName>
</protein>
<evidence type="ECO:0000313" key="4">
    <source>
        <dbReference type="EMBL" id="RYR26562.1"/>
    </source>
</evidence>
<evidence type="ECO:0000313" key="5">
    <source>
        <dbReference type="Proteomes" id="UP000289738"/>
    </source>
</evidence>